<dbReference type="Proteomes" id="UP000789342">
    <property type="component" value="Unassembled WGS sequence"/>
</dbReference>
<keyword evidence="12" id="KW-1185">Reference proteome</keyword>
<feature type="transmembrane region" description="Helical" evidence="9">
    <location>
        <begin position="288"/>
        <end position="311"/>
    </location>
</feature>
<feature type="transmembrane region" description="Helical" evidence="9">
    <location>
        <begin position="215"/>
        <end position="232"/>
    </location>
</feature>
<feature type="transmembrane region" description="Helical" evidence="9">
    <location>
        <begin position="378"/>
        <end position="398"/>
    </location>
</feature>
<evidence type="ECO:0000313" key="11">
    <source>
        <dbReference type="EMBL" id="CAG8620192.1"/>
    </source>
</evidence>
<dbReference type="InterPro" id="IPR001750">
    <property type="entry name" value="ND/Mrp_TM"/>
</dbReference>
<evidence type="ECO:0000256" key="8">
    <source>
        <dbReference type="SAM" id="MobiDB-lite"/>
    </source>
</evidence>
<keyword evidence="5 9" id="KW-1133">Transmembrane helix</keyword>
<feature type="transmembrane region" description="Helical" evidence="9">
    <location>
        <begin position="62"/>
        <end position="87"/>
    </location>
</feature>
<name>A0A9N9GPC1_9GLOM</name>
<evidence type="ECO:0000256" key="6">
    <source>
        <dbReference type="ARBA" id="ARBA00023136"/>
    </source>
</evidence>
<gene>
    <name evidence="11" type="ORF">AMORRO_LOCUS8627</name>
</gene>
<feature type="transmembrane region" description="Helical" evidence="9">
    <location>
        <begin position="174"/>
        <end position="195"/>
    </location>
</feature>
<feature type="domain" description="Nuclease associated modular" evidence="10">
    <location>
        <begin position="519"/>
        <end position="535"/>
    </location>
</feature>
<dbReference type="InterPro" id="IPR003611">
    <property type="entry name" value="NUMOD3"/>
</dbReference>
<dbReference type="Pfam" id="PF00361">
    <property type="entry name" value="Proton_antipo_M"/>
    <property type="match status" value="1"/>
</dbReference>
<dbReference type="SMART" id="SM00496">
    <property type="entry name" value="IENR2"/>
    <property type="match status" value="3"/>
</dbReference>
<protein>
    <recommendedName>
        <fullName evidence="3">NADH-ubiquinone oxidoreductase chain 2</fullName>
    </recommendedName>
    <alternativeName>
        <fullName evidence="7">NADH dehydrogenase subunit 2</fullName>
    </alternativeName>
</protein>
<feature type="compositionally biased region" description="Basic and acidic residues" evidence="8">
    <location>
        <begin position="560"/>
        <end position="569"/>
    </location>
</feature>
<dbReference type="PANTHER" id="PTHR22773">
    <property type="entry name" value="NADH DEHYDROGENASE"/>
    <property type="match status" value="1"/>
</dbReference>
<feature type="transmembrane region" description="Helical" evidence="9">
    <location>
        <begin position="28"/>
        <end position="50"/>
    </location>
</feature>
<comment type="similarity">
    <text evidence="2">Belongs to the complex I subunit 2 family.</text>
</comment>
<feature type="domain" description="Nuclease associated modular" evidence="10">
    <location>
        <begin position="482"/>
        <end position="498"/>
    </location>
</feature>
<comment type="subcellular location">
    <subcellularLocation>
        <location evidence="1">Membrane</location>
        <topology evidence="1">Multi-pass membrane protein</topology>
    </subcellularLocation>
</comment>
<dbReference type="OrthoDB" id="2435263at2759"/>
<sequence length="569" mass="61139">PIRAMLLLSILLFTAAMPFSTLLMSSLVIIRVAILVILLCSLLAFNSYFIEPLGVGVGIYGGLSLLSVISHGLTTLILASACLFMLVASGSLSHPHSGHLSNPLAPCYPISIRTPGAPLPELPLIILITTLGMTTLVTSSDLLTVYLSVELQTLPVYILACLNRESEAATSAGLKYFLIGALSSSFILLGSSLIYGLSGVTSLEGLYLLSSMGEGFTALVIPEVIIGIALLIKLGAAPFHFWPPDVYDGVPTLVTTWVAIMPKLGILGFLALFQGFSLIRGDLVTGYTYWGLILVASALLSLVIAPLLALAQYRIKRLVAYSSISHMGFMLLALALQSPQALEAFLFYLIQYVVTSFNLFFVLIAFPFQLSSSSLRGILPAPALRLSFAVTLFSMAALGNQQETSLTKLEILRDCNYVAAGGPRQRRISSYMNDSKSHGIIGQALLKYGLVGFILVIFLVPEATGALVLSLEQSVLDSCPVAGVKRSEETKAKREGEYPIVWDAGPAYAPARQTYVAGPGHKHSEETKNKISAALKGRELSEETKAKMSARKQGASHPSFNRDLDWLSF</sequence>
<feature type="transmembrane region" description="Helical" evidence="9">
    <location>
        <begin position="440"/>
        <end position="460"/>
    </location>
</feature>
<feature type="non-terminal residue" evidence="11">
    <location>
        <position position="569"/>
    </location>
</feature>
<feature type="region of interest" description="Disordered" evidence="8">
    <location>
        <begin position="536"/>
        <end position="569"/>
    </location>
</feature>
<organism evidence="11 12">
    <name type="scientific">Acaulospora morrowiae</name>
    <dbReference type="NCBI Taxonomy" id="94023"/>
    <lineage>
        <taxon>Eukaryota</taxon>
        <taxon>Fungi</taxon>
        <taxon>Fungi incertae sedis</taxon>
        <taxon>Mucoromycota</taxon>
        <taxon>Glomeromycotina</taxon>
        <taxon>Glomeromycetes</taxon>
        <taxon>Diversisporales</taxon>
        <taxon>Acaulosporaceae</taxon>
        <taxon>Acaulospora</taxon>
    </lineage>
</organism>
<evidence type="ECO:0000256" key="7">
    <source>
        <dbReference type="ARBA" id="ARBA00031028"/>
    </source>
</evidence>
<evidence type="ECO:0000256" key="3">
    <source>
        <dbReference type="ARBA" id="ARBA00021008"/>
    </source>
</evidence>
<keyword evidence="4 9" id="KW-0812">Transmembrane</keyword>
<evidence type="ECO:0000256" key="1">
    <source>
        <dbReference type="ARBA" id="ARBA00004141"/>
    </source>
</evidence>
<evidence type="ECO:0000313" key="12">
    <source>
        <dbReference type="Proteomes" id="UP000789342"/>
    </source>
</evidence>
<dbReference type="GO" id="GO:0003677">
    <property type="term" value="F:DNA binding"/>
    <property type="evidence" value="ECO:0007669"/>
    <property type="project" value="InterPro"/>
</dbReference>
<comment type="caution">
    <text evidence="11">The sequence shown here is derived from an EMBL/GenBank/DDBJ whole genome shotgun (WGS) entry which is preliminary data.</text>
</comment>
<feature type="compositionally biased region" description="Basic and acidic residues" evidence="8">
    <location>
        <begin position="536"/>
        <end position="546"/>
    </location>
</feature>
<evidence type="ECO:0000259" key="10">
    <source>
        <dbReference type="SMART" id="SM00496"/>
    </source>
</evidence>
<accession>A0A9N9GPC1</accession>
<feature type="transmembrane region" description="Helical" evidence="9">
    <location>
        <begin position="345"/>
        <end position="366"/>
    </location>
</feature>
<evidence type="ECO:0000256" key="9">
    <source>
        <dbReference type="SAM" id="Phobius"/>
    </source>
</evidence>
<reference evidence="11" key="1">
    <citation type="submission" date="2021-06" db="EMBL/GenBank/DDBJ databases">
        <authorList>
            <person name="Kallberg Y."/>
            <person name="Tangrot J."/>
            <person name="Rosling A."/>
        </authorList>
    </citation>
    <scope>NUCLEOTIDE SEQUENCE</scope>
    <source>
        <strain evidence="11">CL551</strain>
    </source>
</reference>
<dbReference type="GO" id="GO:0016020">
    <property type="term" value="C:membrane"/>
    <property type="evidence" value="ECO:0007669"/>
    <property type="project" value="UniProtKB-SubCell"/>
</dbReference>
<evidence type="ECO:0000256" key="5">
    <source>
        <dbReference type="ARBA" id="ARBA00022989"/>
    </source>
</evidence>
<feature type="transmembrane region" description="Helical" evidence="9">
    <location>
        <begin position="253"/>
        <end position="276"/>
    </location>
</feature>
<proteinExistence type="inferred from homology"/>
<dbReference type="EMBL" id="CAJVPV010007531">
    <property type="protein sequence ID" value="CAG8620192.1"/>
    <property type="molecule type" value="Genomic_DNA"/>
</dbReference>
<dbReference type="Pfam" id="PF07460">
    <property type="entry name" value="NUMOD3"/>
    <property type="match status" value="1"/>
</dbReference>
<dbReference type="AlphaFoldDB" id="A0A9N9GPC1"/>
<feature type="domain" description="Nuclease associated modular" evidence="10">
    <location>
        <begin position="536"/>
        <end position="552"/>
    </location>
</feature>
<evidence type="ECO:0000256" key="2">
    <source>
        <dbReference type="ARBA" id="ARBA00007012"/>
    </source>
</evidence>
<keyword evidence="6 9" id="KW-0472">Membrane</keyword>
<evidence type="ECO:0000256" key="4">
    <source>
        <dbReference type="ARBA" id="ARBA00022692"/>
    </source>
</evidence>
<feature type="transmembrane region" description="Helical" evidence="9">
    <location>
        <begin position="318"/>
        <end position="339"/>
    </location>
</feature>